<name>A0A0K6G467_9AGAM</name>
<keyword evidence="1" id="KW-0560">Oxidoreductase</keyword>
<gene>
    <name evidence="4" type="ORF">RSOLAG22IIIB_10474</name>
</gene>
<dbReference type="GO" id="GO:0016616">
    <property type="term" value="F:oxidoreductase activity, acting on the CH-OH group of donors, NAD or NADP as acceptor"/>
    <property type="evidence" value="ECO:0007669"/>
    <property type="project" value="TreeGrafter"/>
</dbReference>
<proteinExistence type="inferred from homology"/>
<evidence type="ECO:0000256" key="2">
    <source>
        <dbReference type="ARBA" id="ARBA00023445"/>
    </source>
</evidence>
<reference evidence="4 5" key="1">
    <citation type="submission" date="2015-07" db="EMBL/GenBank/DDBJ databases">
        <authorList>
            <person name="Noorani M."/>
        </authorList>
    </citation>
    <scope>NUCLEOTIDE SEQUENCE [LARGE SCALE GENOMIC DNA]</scope>
    <source>
        <strain evidence="4">BBA 69670</strain>
    </source>
</reference>
<feature type="domain" description="NAD-dependent epimerase/dehydratase" evidence="3">
    <location>
        <begin position="12"/>
        <end position="269"/>
    </location>
</feature>
<evidence type="ECO:0000256" key="1">
    <source>
        <dbReference type="ARBA" id="ARBA00023002"/>
    </source>
</evidence>
<evidence type="ECO:0000313" key="4">
    <source>
        <dbReference type="EMBL" id="CUA73032.1"/>
    </source>
</evidence>
<organism evidence="4 5">
    <name type="scientific">Rhizoctonia solani</name>
    <dbReference type="NCBI Taxonomy" id="456999"/>
    <lineage>
        <taxon>Eukaryota</taxon>
        <taxon>Fungi</taxon>
        <taxon>Dikarya</taxon>
        <taxon>Basidiomycota</taxon>
        <taxon>Agaricomycotina</taxon>
        <taxon>Agaricomycetes</taxon>
        <taxon>Cantharellales</taxon>
        <taxon>Ceratobasidiaceae</taxon>
        <taxon>Rhizoctonia</taxon>
    </lineage>
</organism>
<dbReference type="PANTHER" id="PTHR10366:SF564">
    <property type="entry name" value="STEROL-4-ALPHA-CARBOXYLATE 3-DEHYDROGENASE, DECARBOXYLATING"/>
    <property type="match status" value="1"/>
</dbReference>
<dbReference type="EMBL" id="CYGV01001337">
    <property type="protein sequence ID" value="CUA73032.1"/>
    <property type="molecule type" value="Genomic_DNA"/>
</dbReference>
<dbReference type="InterPro" id="IPR050425">
    <property type="entry name" value="NAD(P)_dehydrat-like"/>
</dbReference>
<dbReference type="PANTHER" id="PTHR10366">
    <property type="entry name" value="NAD DEPENDENT EPIMERASE/DEHYDRATASE"/>
    <property type="match status" value="1"/>
</dbReference>
<dbReference type="Proteomes" id="UP000044841">
    <property type="component" value="Unassembled WGS sequence"/>
</dbReference>
<dbReference type="InterPro" id="IPR001509">
    <property type="entry name" value="Epimerase_deHydtase"/>
</dbReference>
<dbReference type="SUPFAM" id="SSF51735">
    <property type="entry name" value="NAD(P)-binding Rossmann-fold domains"/>
    <property type="match status" value="1"/>
</dbReference>
<comment type="similarity">
    <text evidence="2">Belongs to the NAD(P)-dependent epimerase/dehydratase family. Dihydroflavonol-4-reductase subfamily.</text>
</comment>
<sequence>MPSITTPATVLVTAGANGFIATWICKTFLERGYRVRGTVRSSSKGDYLLKIFKDYGEGFTYYVVEDMVKPGAFHEAVKGVQAVIHTASPAVIVSDDPQDIIQPALGGTLELINGINKCGSEVKRLVFTSSCSAITDPTKPTGTIYTDDDWNTWSIKQVEEKGRDAGGWDIYRASKVLAEKAAWEEANKQNRWDMVAIHPLITLGPFIHDINEPSKLNTSIARLYNILSAKEEDLNSEILLVHDLNFGDVRDVALAHLRGVEYEKAGGERFIVCNGAYTWQDALDTLPAQYCRPLGTPGSGKSVKHTVFDSTKAQKMLDLSLRSFKETLDDTAFELHSRGWLPIRPESVQV</sequence>
<accession>A0A0K6G467</accession>
<protein>
    <submittedName>
        <fullName evidence="4">Uncharacterized oxidoreductase YDR541C [Saccharomyces cerevisiae S288c]</fullName>
    </submittedName>
</protein>
<keyword evidence="5" id="KW-1185">Reference proteome</keyword>
<dbReference type="Pfam" id="PF01370">
    <property type="entry name" value="Epimerase"/>
    <property type="match status" value="1"/>
</dbReference>
<dbReference type="AlphaFoldDB" id="A0A0K6G467"/>
<evidence type="ECO:0000313" key="5">
    <source>
        <dbReference type="Proteomes" id="UP000044841"/>
    </source>
</evidence>
<dbReference type="Gene3D" id="3.40.50.720">
    <property type="entry name" value="NAD(P)-binding Rossmann-like Domain"/>
    <property type="match status" value="1"/>
</dbReference>
<evidence type="ECO:0000259" key="3">
    <source>
        <dbReference type="Pfam" id="PF01370"/>
    </source>
</evidence>
<dbReference type="InterPro" id="IPR036291">
    <property type="entry name" value="NAD(P)-bd_dom_sf"/>
</dbReference>